<evidence type="ECO:0000259" key="2">
    <source>
        <dbReference type="Pfam" id="PF03813"/>
    </source>
</evidence>
<dbReference type="InterPro" id="IPR005554">
    <property type="entry name" value="NOL6/Upt22"/>
</dbReference>
<reference evidence="7" key="1">
    <citation type="submission" date="2020-06" db="EMBL/GenBank/DDBJ databases">
        <authorList>
            <consortium name="Plant Systems Biology data submission"/>
        </authorList>
    </citation>
    <scope>NUCLEOTIDE SEQUENCE</scope>
    <source>
        <strain evidence="7">D6</strain>
    </source>
</reference>
<dbReference type="GO" id="GO:0034456">
    <property type="term" value="C:UTP-C complex"/>
    <property type="evidence" value="ECO:0007669"/>
    <property type="project" value="TreeGrafter"/>
</dbReference>
<dbReference type="Pfam" id="PF17406">
    <property type="entry name" value="Nrap_D5"/>
    <property type="match status" value="1"/>
</dbReference>
<protein>
    <submittedName>
        <fullName evidence="7">Nucleolar protein 6</fullName>
    </submittedName>
</protein>
<dbReference type="InterPro" id="IPR035368">
    <property type="entry name" value="Nrap_D3"/>
</dbReference>
<sequence length="1472" mass="164439">MTVASKEHQGEAELVVPERQPATSTHQSRKKSGVAADASFLETLDQTSSVLDLHRSNLLRLQTQELVEECALVGSSKRLPSWTALVGPFVDQLTLLLGQVQLHKVNKETLETCPFDIPSLHVQADKQQKLLESFHNLKKKNQPLQVDSFQPPTTAQATQALQLIESCDALTKASGNANVLPTFSLTVKMPTTLWDQKDFRNEKYFSKRNVLVWHVAQSLAHNKKHRNKVGTVYWKYERNDKRKACLVIIPPVTATNNNNNSKQKNKNKKKQKVEPSMMKTPKFRIQIRFEMESIDWIPPIRLIPNRNNIPNNNHKDDNNAVTTLGSPLYNQALLEDAYHAFLPHQHQQQRANDSGDGDSDSDDDEEEEHYPHWAQAVVLLKIWCLQRGLLRAHDGLETDQLALLILYLYRTKQANARMAPLQVMAVVFKCLAQTQWMDDTMHTFNNNNTLQDEQDNLRRHSPGEALSAYGMDTNPNKRTTKRAVLVMPAHGKNEAQTIAMAKLAKLYAQQTKENANKGEPSTLLEVYRRHAPSPVFLDSTMRYNYFGRLSPSFMQQAQLEAARSLQYLHSPSMISSNSNNPSSSSMIVEDPFGCLFMTPARFWDRFDLYFQIPLKALRRPSAGNTKMMKSVWSPGQQVDLGGPFEAAARAIRIVLQRALGDRVRSMRILSTGNGTSQQSHDDSDQLPLHEVSGGKSAKSTTTTNNASPIGDDNLVFGISLNVDTCARIVDRGPPPEQTEAVQAFVDLWGDKAELRRFKDGAIVKAVVWNTTDKELSSSTTVRYQNEDTIHGGIVERIVHYMLQRHFLSSLSAGKKQKTQSQELVKRSALRDMTSFISGVVPDEAAKQANDPAASPWFTNPAHAHRCVMKAFEALASFLKEHSLPTVPVPGSLEEKTSRLCIPLAIDAVEPLSPCLRYSELFPPIPHPFLGSADVKGIKKASSVIGFEPVCIQIRFGASSKWPTDLKAIGAAKTAMLIQLANGIEDMISAGSRDGFEGPIVVTPSYLELGFRGYAFRLKVRADPEIRLLRGLFEPSTEATALLKALTREHIVSAMHHSMIHAVHTKHPSAGGVVRLAMRWCAGHLFSGHIPQEAVELLVAKVYTDQSSPLGAPGSVAAGFLRFLQLLESHDWVRQPLIVDPHSLIDDGDRAAIHSRFDQVRGPNHERGPPLYIISPCDRQGIDDAPTLADVNIATKPTTNNSNRLNKEGAIWNPSFTTNAPERVILARAIALARKSREFLVSKLTRFDTVGWHTAFQESEASFKNYDALLRVDADLVVDAGSSSKSIETEDFAAVSGTEIPETVFTKSIQERFSGPKRLRVKLYRNMRNEESDQVLYSFMPVDALVESLRKNFGSLALFFYNSLCPEVIGIAWRRPQAFESRPFSAMNSEYAQPCVAVGWKQDTMMILNASDVLREMRQYFEGLVTTVKVFRAPVVQQPPKHQTQAIHEKKRKVEQSDDDDESSDSDSDSDSD</sequence>
<dbReference type="InterPro" id="IPR035369">
    <property type="entry name" value="Nrap_D4"/>
</dbReference>
<proteinExistence type="predicted"/>
<dbReference type="Pfam" id="PF17404">
    <property type="entry name" value="Nrap_D3"/>
    <property type="match status" value="1"/>
</dbReference>
<dbReference type="Pfam" id="PF17405">
    <property type="entry name" value="Nrap_D4"/>
    <property type="match status" value="1"/>
</dbReference>
<feature type="domain" description="Nrap protein" evidence="4">
    <location>
        <begin position="892"/>
        <end position="1064"/>
    </location>
</feature>
<dbReference type="GO" id="GO:0006364">
    <property type="term" value="P:rRNA processing"/>
    <property type="evidence" value="ECO:0007669"/>
    <property type="project" value="TreeGrafter"/>
</dbReference>
<feature type="region of interest" description="Disordered" evidence="1">
    <location>
        <begin position="1"/>
        <end position="32"/>
    </location>
</feature>
<dbReference type="EMBL" id="CAICTM010000678">
    <property type="protein sequence ID" value="CAB9514855.1"/>
    <property type="molecule type" value="Genomic_DNA"/>
</dbReference>
<dbReference type="PANTHER" id="PTHR17972:SF0">
    <property type="entry name" value="NUCLEOLAR PROTEIN 6"/>
    <property type="match status" value="1"/>
</dbReference>
<dbReference type="InterPro" id="IPR035370">
    <property type="entry name" value="Nrap_D5"/>
</dbReference>
<evidence type="ECO:0000259" key="3">
    <source>
        <dbReference type="Pfam" id="PF17404"/>
    </source>
</evidence>
<feature type="compositionally biased region" description="Basic and acidic residues" evidence="1">
    <location>
        <begin position="1"/>
        <end position="11"/>
    </location>
</feature>
<feature type="domain" description="Nrap protein" evidence="2">
    <location>
        <begin position="185"/>
        <end position="340"/>
    </location>
</feature>
<accession>A0A9N8HJQ7</accession>
<evidence type="ECO:0000259" key="4">
    <source>
        <dbReference type="Pfam" id="PF17405"/>
    </source>
</evidence>
<dbReference type="Proteomes" id="UP001153069">
    <property type="component" value="Unassembled WGS sequence"/>
</dbReference>
<dbReference type="InterPro" id="IPR035082">
    <property type="entry name" value="Nrap_D1"/>
</dbReference>
<feature type="domain" description="Nrap protein" evidence="5">
    <location>
        <begin position="1066"/>
        <end position="1181"/>
    </location>
</feature>
<dbReference type="Pfam" id="PF17407">
    <property type="entry name" value="Nrap_D6"/>
    <property type="match status" value="1"/>
</dbReference>
<feature type="region of interest" description="Disordered" evidence="1">
    <location>
        <begin position="345"/>
        <end position="368"/>
    </location>
</feature>
<evidence type="ECO:0000313" key="7">
    <source>
        <dbReference type="EMBL" id="CAB9514855.1"/>
    </source>
</evidence>
<feature type="compositionally biased region" description="Acidic residues" evidence="1">
    <location>
        <begin position="1456"/>
        <end position="1472"/>
    </location>
</feature>
<dbReference type="Pfam" id="PF03813">
    <property type="entry name" value="Nrap"/>
    <property type="match status" value="1"/>
</dbReference>
<name>A0A9N8HJQ7_9STRA</name>
<evidence type="ECO:0000259" key="6">
    <source>
        <dbReference type="Pfam" id="PF17407"/>
    </source>
</evidence>
<feature type="region of interest" description="Disordered" evidence="1">
    <location>
        <begin position="253"/>
        <end position="276"/>
    </location>
</feature>
<evidence type="ECO:0000256" key="1">
    <source>
        <dbReference type="SAM" id="MobiDB-lite"/>
    </source>
</evidence>
<dbReference type="Gene3D" id="1.10.1410.10">
    <property type="match status" value="1"/>
</dbReference>
<feature type="region of interest" description="Disordered" evidence="1">
    <location>
        <begin position="1438"/>
        <end position="1472"/>
    </location>
</feature>
<keyword evidence="8" id="KW-1185">Reference proteome</keyword>
<evidence type="ECO:0000259" key="5">
    <source>
        <dbReference type="Pfam" id="PF17406"/>
    </source>
</evidence>
<feature type="compositionally biased region" description="Low complexity" evidence="1">
    <location>
        <begin position="693"/>
        <end position="707"/>
    </location>
</feature>
<evidence type="ECO:0000313" key="8">
    <source>
        <dbReference type="Proteomes" id="UP001153069"/>
    </source>
</evidence>
<dbReference type="GO" id="GO:0006409">
    <property type="term" value="P:tRNA export from nucleus"/>
    <property type="evidence" value="ECO:0007669"/>
    <property type="project" value="TreeGrafter"/>
</dbReference>
<comment type="caution">
    <text evidence="7">The sequence shown here is derived from an EMBL/GenBank/DDBJ whole genome shotgun (WGS) entry which is preliminary data.</text>
</comment>
<feature type="compositionally biased region" description="Acidic residues" evidence="1">
    <location>
        <begin position="355"/>
        <end position="368"/>
    </location>
</feature>
<dbReference type="Gene3D" id="3.30.70.3030">
    <property type="match status" value="1"/>
</dbReference>
<dbReference type="GO" id="GO:0032545">
    <property type="term" value="C:CURI complex"/>
    <property type="evidence" value="ECO:0007669"/>
    <property type="project" value="TreeGrafter"/>
</dbReference>
<feature type="domain" description="Nrap protein" evidence="3">
    <location>
        <begin position="604"/>
        <end position="806"/>
    </location>
</feature>
<dbReference type="GO" id="GO:0032040">
    <property type="term" value="C:small-subunit processome"/>
    <property type="evidence" value="ECO:0007669"/>
    <property type="project" value="TreeGrafter"/>
</dbReference>
<feature type="domain" description="Nrap protein" evidence="6">
    <location>
        <begin position="1263"/>
        <end position="1426"/>
    </location>
</feature>
<dbReference type="InterPro" id="IPR035371">
    <property type="entry name" value="Nrap_D6"/>
</dbReference>
<dbReference type="OrthoDB" id="39626at2759"/>
<organism evidence="7 8">
    <name type="scientific">Seminavis robusta</name>
    <dbReference type="NCBI Taxonomy" id="568900"/>
    <lineage>
        <taxon>Eukaryota</taxon>
        <taxon>Sar</taxon>
        <taxon>Stramenopiles</taxon>
        <taxon>Ochrophyta</taxon>
        <taxon>Bacillariophyta</taxon>
        <taxon>Bacillariophyceae</taxon>
        <taxon>Bacillariophycidae</taxon>
        <taxon>Naviculales</taxon>
        <taxon>Naviculaceae</taxon>
        <taxon>Seminavis</taxon>
    </lineage>
</organism>
<feature type="region of interest" description="Disordered" evidence="1">
    <location>
        <begin position="671"/>
        <end position="708"/>
    </location>
</feature>
<gene>
    <name evidence="7" type="ORF">SEMRO_679_G186040.1</name>
</gene>
<dbReference type="PANTHER" id="PTHR17972">
    <property type="entry name" value="NUCLEOLAR RNA-ASSOCIATED PROTEIN"/>
    <property type="match status" value="1"/>
</dbReference>